<name>A0A178ZMM9_9EURO</name>
<evidence type="ECO:0000313" key="1">
    <source>
        <dbReference type="EMBL" id="OAP60626.1"/>
    </source>
</evidence>
<dbReference type="RefSeq" id="XP_018693993.1">
    <property type="nucleotide sequence ID" value="XM_018837140.1"/>
</dbReference>
<reference evidence="1 2" key="1">
    <citation type="submission" date="2016-04" db="EMBL/GenBank/DDBJ databases">
        <title>Draft genome of Fonsecaea erecta CBS 125763.</title>
        <authorList>
            <person name="Weiss V.A."/>
            <person name="Vicente V.A."/>
            <person name="Raittz R.T."/>
            <person name="Moreno L.F."/>
            <person name="De Souza E.M."/>
            <person name="Pedrosa F.O."/>
            <person name="Steffens M.B."/>
            <person name="Faoro H."/>
            <person name="Tadra-Sfeir M.Z."/>
            <person name="Najafzadeh M.J."/>
            <person name="Felipe M.S."/>
            <person name="Teixeira M."/>
            <person name="Sun J."/>
            <person name="Xi L."/>
            <person name="Gomes R."/>
            <person name="De Azevedo C.M."/>
            <person name="Salgado C.G."/>
            <person name="Da Silva M.B."/>
            <person name="Nascimento M.F."/>
            <person name="Queiroz-Telles F."/>
            <person name="Attili D.S."/>
            <person name="Gorbushina A."/>
        </authorList>
    </citation>
    <scope>NUCLEOTIDE SEQUENCE [LARGE SCALE GENOMIC DNA]</scope>
    <source>
        <strain evidence="1 2">CBS 125763</strain>
    </source>
</reference>
<evidence type="ECO:0000313" key="2">
    <source>
        <dbReference type="Proteomes" id="UP000078343"/>
    </source>
</evidence>
<protein>
    <submittedName>
        <fullName evidence="1">Uncharacterized protein</fullName>
    </submittedName>
</protein>
<dbReference type="AlphaFoldDB" id="A0A178ZMM9"/>
<dbReference type="GeneID" id="30009796"/>
<organism evidence="1 2">
    <name type="scientific">Fonsecaea erecta</name>
    <dbReference type="NCBI Taxonomy" id="1367422"/>
    <lineage>
        <taxon>Eukaryota</taxon>
        <taxon>Fungi</taxon>
        <taxon>Dikarya</taxon>
        <taxon>Ascomycota</taxon>
        <taxon>Pezizomycotina</taxon>
        <taxon>Eurotiomycetes</taxon>
        <taxon>Chaetothyriomycetidae</taxon>
        <taxon>Chaetothyriales</taxon>
        <taxon>Herpotrichiellaceae</taxon>
        <taxon>Fonsecaea</taxon>
    </lineage>
</organism>
<accession>A0A178ZMM9</accession>
<dbReference type="EMBL" id="LVYI01000004">
    <property type="protein sequence ID" value="OAP60626.1"/>
    <property type="molecule type" value="Genomic_DNA"/>
</dbReference>
<proteinExistence type="predicted"/>
<comment type="caution">
    <text evidence="1">The sequence shown here is derived from an EMBL/GenBank/DDBJ whole genome shotgun (WGS) entry which is preliminary data.</text>
</comment>
<keyword evidence="2" id="KW-1185">Reference proteome</keyword>
<dbReference type="Proteomes" id="UP000078343">
    <property type="component" value="Unassembled WGS sequence"/>
</dbReference>
<gene>
    <name evidence="1" type="ORF">AYL99_05628</name>
</gene>
<sequence>MIARSELCLDFVKNGVLVPLPVAAPSTDDVPIIGADGVRADVAEDEPREEAKGPVFDVLEDVIAKAADDEVVKVTEEDEGEEVGVKMNDADEVNGVSEKLESSLDVESYGVAVSCTLVVGEAPAGEEFVVAEIADPAATETAEAAEDRSELTSV</sequence>